<sequence>MLILKYYKKFFKITIIFQILNVFLITSCTLKNIQNNHNFDFYNKKNQFKKLIIPKGISIPNIKEEYKIPYTDEDLKKENHNIFPPI</sequence>
<reference evidence="1 2" key="1">
    <citation type="submission" date="2018-12" db="EMBL/GenBank/DDBJ databases">
        <authorList>
            <person name="Chong R.A."/>
        </authorList>
    </citation>
    <scope>NUCLEOTIDE SEQUENCE [LARGE SCALE GENOMIC DNA]</scope>
    <source>
        <strain evidence="1 2">Ala</strain>
    </source>
</reference>
<accession>A0A4D6XRE9</accession>
<gene>
    <name evidence="1" type="ORF">D9V61_00475</name>
</gene>
<dbReference type="PROSITE" id="PS51257">
    <property type="entry name" value="PROKAR_LIPOPROTEIN"/>
    <property type="match status" value="1"/>
</dbReference>
<organism evidence="1 2">
    <name type="scientific">Buchnera aphidicola</name>
    <name type="common">Acyrthosiphon lactucae</name>
    <dbReference type="NCBI Taxonomy" id="1241832"/>
    <lineage>
        <taxon>Bacteria</taxon>
        <taxon>Pseudomonadati</taxon>
        <taxon>Pseudomonadota</taxon>
        <taxon>Gammaproteobacteria</taxon>
        <taxon>Enterobacterales</taxon>
        <taxon>Erwiniaceae</taxon>
        <taxon>Buchnera</taxon>
    </lineage>
</organism>
<evidence type="ECO:0000313" key="2">
    <source>
        <dbReference type="Proteomes" id="UP000298660"/>
    </source>
</evidence>
<proteinExistence type="predicted"/>
<dbReference type="Proteomes" id="UP000298660">
    <property type="component" value="Chromosome"/>
</dbReference>
<dbReference type="AlphaFoldDB" id="A0A4D6XRE9"/>
<dbReference type="OrthoDB" id="6554624at2"/>
<reference evidence="1 2" key="2">
    <citation type="submission" date="2019-05" db="EMBL/GenBank/DDBJ databases">
        <title>Genome evolution of the obligate endosymbiont Buchnera aphidicola.</title>
        <authorList>
            <person name="Moran N.A."/>
        </authorList>
    </citation>
    <scope>NUCLEOTIDE SEQUENCE [LARGE SCALE GENOMIC DNA]</scope>
    <source>
        <strain evidence="1 2">Ala</strain>
    </source>
</reference>
<name>A0A4D6XRE9_9GAMM</name>
<dbReference type="EMBL" id="CP034891">
    <property type="protein sequence ID" value="QCI17507.1"/>
    <property type="molecule type" value="Genomic_DNA"/>
</dbReference>
<evidence type="ECO:0000313" key="1">
    <source>
        <dbReference type="EMBL" id="QCI17507.1"/>
    </source>
</evidence>
<evidence type="ECO:0008006" key="3">
    <source>
        <dbReference type="Google" id="ProtNLM"/>
    </source>
</evidence>
<protein>
    <recommendedName>
        <fullName evidence="3">Outer membrane protein assembly factor BamC</fullName>
    </recommendedName>
</protein>